<dbReference type="InterPro" id="IPR014710">
    <property type="entry name" value="RmlC-like_jellyroll"/>
</dbReference>
<dbReference type="InterPro" id="IPR009057">
    <property type="entry name" value="Homeodomain-like_sf"/>
</dbReference>
<keyword evidence="3" id="KW-0804">Transcription</keyword>
<organism evidence="5">
    <name type="scientific">Salmonella enterica</name>
    <name type="common">Salmonella choleraesuis</name>
    <dbReference type="NCBI Taxonomy" id="28901"/>
    <lineage>
        <taxon>Bacteria</taxon>
        <taxon>Pseudomonadati</taxon>
        <taxon>Pseudomonadota</taxon>
        <taxon>Gammaproteobacteria</taxon>
        <taxon>Enterobacterales</taxon>
        <taxon>Enterobacteriaceae</taxon>
        <taxon>Salmonella</taxon>
    </lineage>
</organism>
<dbReference type="Gene3D" id="1.10.10.60">
    <property type="entry name" value="Homeodomain-like"/>
    <property type="match status" value="2"/>
</dbReference>
<evidence type="ECO:0000259" key="4">
    <source>
        <dbReference type="PROSITE" id="PS01124"/>
    </source>
</evidence>
<dbReference type="PANTHER" id="PTHR11019:SF159">
    <property type="entry name" value="TRANSCRIPTIONAL REGULATOR-RELATED"/>
    <property type="match status" value="1"/>
</dbReference>
<dbReference type="SUPFAM" id="SSF51182">
    <property type="entry name" value="RmlC-like cupins"/>
    <property type="match status" value="1"/>
</dbReference>
<dbReference type="Gene3D" id="2.60.120.10">
    <property type="entry name" value="Jelly Rolls"/>
    <property type="match status" value="1"/>
</dbReference>
<dbReference type="GO" id="GO:0043565">
    <property type="term" value="F:sequence-specific DNA binding"/>
    <property type="evidence" value="ECO:0007669"/>
    <property type="project" value="InterPro"/>
</dbReference>
<feature type="domain" description="HTH araC/xylS-type" evidence="4">
    <location>
        <begin position="138"/>
        <end position="238"/>
    </location>
</feature>
<dbReference type="PROSITE" id="PS00041">
    <property type="entry name" value="HTH_ARAC_FAMILY_1"/>
    <property type="match status" value="1"/>
</dbReference>
<gene>
    <name evidence="5" type="ORF">EEN88_15255</name>
</gene>
<dbReference type="Pfam" id="PF12833">
    <property type="entry name" value="HTH_18"/>
    <property type="match status" value="1"/>
</dbReference>
<dbReference type="SUPFAM" id="SSF46689">
    <property type="entry name" value="Homeodomain-like"/>
    <property type="match status" value="1"/>
</dbReference>
<comment type="caution">
    <text evidence="5">The sequence shown here is derived from an EMBL/GenBank/DDBJ whole genome shotgun (WGS) entry which is preliminary data.</text>
</comment>
<dbReference type="AlphaFoldDB" id="A0A3J0MZU4"/>
<dbReference type="PANTHER" id="PTHR11019">
    <property type="entry name" value="HTH-TYPE TRANSCRIPTIONAL REGULATOR NIMR"/>
    <property type="match status" value="1"/>
</dbReference>
<dbReference type="PROSITE" id="PS01124">
    <property type="entry name" value="HTH_ARAC_FAMILY_2"/>
    <property type="match status" value="1"/>
</dbReference>
<dbReference type="InterPro" id="IPR018062">
    <property type="entry name" value="HTH_AraC-typ_CS"/>
</dbReference>
<dbReference type="InterPro" id="IPR011051">
    <property type="entry name" value="RmlC_Cupin_sf"/>
</dbReference>
<dbReference type="SMART" id="SM00342">
    <property type="entry name" value="HTH_ARAC"/>
    <property type="match status" value="1"/>
</dbReference>
<evidence type="ECO:0000256" key="1">
    <source>
        <dbReference type="ARBA" id="ARBA00023015"/>
    </source>
</evidence>
<evidence type="ECO:0000256" key="3">
    <source>
        <dbReference type="ARBA" id="ARBA00023163"/>
    </source>
</evidence>
<evidence type="ECO:0000313" key="5">
    <source>
        <dbReference type="EMBL" id="MHS99164.1"/>
    </source>
</evidence>
<dbReference type="GO" id="GO:0003700">
    <property type="term" value="F:DNA-binding transcription factor activity"/>
    <property type="evidence" value="ECO:0007669"/>
    <property type="project" value="InterPro"/>
</dbReference>
<name>A0A3J0MZU4_SALER</name>
<keyword evidence="1" id="KW-0805">Transcription regulation</keyword>
<evidence type="ECO:0000256" key="2">
    <source>
        <dbReference type="ARBA" id="ARBA00023125"/>
    </source>
</evidence>
<reference evidence="5" key="1">
    <citation type="submission" date="2018-11" db="EMBL/GenBank/DDBJ databases">
        <authorList>
            <consortium name="PulseNet: The National Subtyping Network for Foodborne Disease Surveillance"/>
            <person name="Tarr C.L."/>
            <person name="Trees E."/>
            <person name="Katz L.S."/>
            <person name="Carleton-Romer H.A."/>
            <person name="Stroika S."/>
            <person name="Kucerova Z."/>
            <person name="Roache K.F."/>
            <person name="Sabol A.L."/>
            <person name="Besser J."/>
            <person name="Gerner-Smidt P."/>
        </authorList>
    </citation>
    <scope>NUCLEOTIDE SEQUENCE [LARGE SCALE GENOMIC DNA]</scope>
    <source>
        <strain evidence="5">PNUSAS059687</strain>
    </source>
</reference>
<proteinExistence type="predicted"/>
<keyword evidence="2" id="KW-0238">DNA-binding</keyword>
<sequence>MQIKTSKIKYDAAHSTEWHKHGSGQLFWLNQGLIIIETELMQWVVTPGSVGWFPANLYHRARNVGAVSGKCLYLRPSSSIHLPLCSGVYGVDSFILALIERLCLNRPVDYRDALLQVLTCELNQLPELPLHLILPEDRRARNVANELLETPGSVLSQTQLAHKWGISVRNLSRLFHQETGLTFSRWRQQAKVLSSLQWIFAGLSVNEVAYLSGYSNVSAYIEIFRERFGKTPGQFKETDKLAVIPLSGSDI</sequence>
<accession>A0A3J0MZU4</accession>
<dbReference type="Proteomes" id="UP000839513">
    <property type="component" value="Unassembled WGS sequence"/>
</dbReference>
<dbReference type="InterPro" id="IPR018060">
    <property type="entry name" value="HTH_AraC"/>
</dbReference>
<dbReference type="EMBL" id="RNUA01000059">
    <property type="protein sequence ID" value="MHS99164.1"/>
    <property type="molecule type" value="Genomic_DNA"/>
</dbReference>
<protein>
    <submittedName>
        <fullName evidence="5">AraC family transcriptional regulator</fullName>
    </submittedName>
</protein>